<evidence type="ECO:0000256" key="1">
    <source>
        <dbReference type="ARBA" id="ARBA00005953"/>
    </source>
</evidence>
<proteinExistence type="inferred from homology"/>
<evidence type="ECO:0000256" key="2">
    <source>
        <dbReference type="ARBA" id="ARBA00022801"/>
    </source>
</evidence>
<accession>A0A5B8NTX6</accession>
<dbReference type="AlphaFoldDB" id="A0A5B8NTX6"/>
<dbReference type="Pfam" id="PF13279">
    <property type="entry name" value="4HBT_2"/>
    <property type="match status" value="1"/>
</dbReference>
<dbReference type="PIRSF" id="PIRSF003230">
    <property type="entry name" value="YbgC"/>
    <property type="match status" value="1"/>
</dbReference>
<dbReference type="PANTHER" id="PTHR31793">
    <property type="entry name" value="4-HYDROXYBENZOYL-COA THIOESTERASE FAMILY MEMBER"/>
    <property type="match status" value="1"/>
</dbReference>
<name>A0A5B8NTX6_9CHRO</name>
<dbReference type="EMBL" id="CP042326">
    <property type="protein sequence ID" value="QDZ41500.1"/>
    <property type="molecule type" value="Genomic_DNA"/>
</dbReference>
<dbReference type="Gene3D" id="3.10.129.10">
    <property type="entry name" value="Hotdog Thioesterase"/>
    <property type="match status" value="1"/>
</dbReference>
<dbReference type="PANTHER" id="PTHR31793:SF37">
    <property type="entry name" value="ACYL-COA THIOESTER HYDROLASE YBGC"/>
    <property type="match status" value="1"/>
</dbReference>
<dbReference type="InterPro" id="IPR050563">
    <property type="entry name" value="4-hydroxybenzoyl-CoA_TE"/>
</dbReference>
<protein>
    <submittedName>
        <fullName evidence="3">Acyl-CoA thioesterase</fullName>
    </submittedName>
</protein>
<reference evidence="3" key="1">
    <citation type="submission" date="2019-08" db="EMBL/GenBank/DDBJ databases">
        <title>Carotenoids and Carotenoid Binding Proteins in the Halophilic Cyanobacterium Euhalothece sp. ZM00.</title>
        <authorList>
            <person name="Cho S.M."/>
            <person name="Song J.Y."/>
            <person name="Park Y.-I."/>
        </authorList>
    </citation>
    <scope>NUCLEOTIDE SEQUENCE [LARGE SCALE GENOMIC DNA]</scope>
    <source>
        <strain evidence="3">Z-M001</strain>
    </source>
</reference>
<dbReference type="InterPro" id="IPR029069">
    <property type="entry name" value="HotDog_dom_sf"/>
</dbReference>
<keyword evidence="2" id="KW-0378">Hydrolase</keyword>
<evidence type="ECO:0000313" key="3">
    <source>
        <dbReference type="EMBL" id="QDZ41500.1"/>
    </source>
</evidence>
<sequence length="137" mass="15878">MNQKLTYRYRVRLTDTDAAGVVYFANLMSICHFAYEETLITRGINLQEWVKEGTIAIPILHGEIDCLRPIYWGDLVTITLTPQFSSETELVISYELVTETNREKVLAKGQTKHVCINPQTRQRFPFPNQFREALLEP</sequence>
<dbReference type="KEGG" id="enn:FRE64_09790"/>
<dbReference type="Proteomes" id="UP000318453">
    <property type="component" value="Chromosome"/>
</dbReference>
<organism evidence="3 4">
    <name type="scientific">Euhalothece natronophila Z-M001</name>
    <dbReference type="NCBI Taxonomy" id="522448"/>
    <lineage>
        <taxon>Bacteria</taxon>
        <taxon>Bacillati</taxon>
        <taxon>Cyanobacteriota</taxon>
        <taxon>Cyanophyceae</taxon>
        <taxon>Oscillatoriophycideae</taxon>
        <taxon>Chroococcales</taxon>
        <taxon>Halothecacae</taxon>
        <taxon>Halothece cluster</taxon>
        <taxon>Euhalothece</taxon>
    </lineage>
</organism>
<dbReference type="InterPro" id="IPR006684">
    <property type="entry name" value="YbgC/YbaW"/>
</dbReference>
<dbReference type="SUPFAM" id="SSF54637">
    <property type="entry name" value="Thioesterase/thiol ester dehydrase-isomerase"/>
    <property type="match status" value="1"/>
</dbReference>
<dbReference type="CDD" id="cd00586">
    <property type="entry name" value="4HBT"/>
    <property type="match status" value="1"/>
</dbReference>
<gene>
    <name evidence="3" type="ORF">FRE64_09790</name>
</gene>
<evidence type="ECO:0000313" key="4">
    <source>
        <dbReference type="Proteomes" id="UP000318453"/>
    </source>
</evidence>
<comment type="similarity">
    <text evidence="1">Belongs to the 4-hydroxybenzoyl-CoA thioesterase family.</text>
</comment>
<dbReference type="OrthoDB" id="9800856at2"/>
<dbReference type="GO" id="GO:0047617">
    <property type="term" value="F:fatty acyl-CoA hydrolase activity"/>
    <property type="evidence" value="ECO:0007669"/>
    <property type="project" value="TreeGrafter"/>
</dbReference>
<keyword evidence="4" id="KW-1185">Reference proteome</keyword>